<protein>
    <submittedName>
        <fullName evidence="1">Uncharacterized protein</fullName>
    </submittedName>
</protein>
<gene>
    <name evidence="1" type="ORF">HPB47_023860</name>
</gene>
<sequence>MNVVAVAAAAFEEAEPVLIEPLDSAFSACSSESPPDCTSPAHGDLLDSDASYSPSRHEDFKRVNREKDGLIKQLEFFKEKHSQAYSHLKKITGDKRRLKHVAQMSPHGQMFSLEAFHSILINFAPKPQACSPAGMLARSQGCNGNVNPVMSTMLPKTAAKPSDKRHSSGEVVEDATLWNTSHLCLHEAKAPSTTPFCMLLEGIISGFWLVTFEFLKTPWNTPSPLSANGAS</sequence>
<reference evidence="1 2" key="1">
    <citation type="journal article" date="2020" name="Cell">
        <title>Large-Scale Comparative Analyses of Tick Genomes Elucidate Their Genetic Diversity and Vector Capacities.</title>
        <authorList>
            <consortium name="Tick Genome and Microbiome Consortium (TIGMIC)"/>
            <person name="Jia N."/>
            <person name="Wang J."/>
            <person name="Shi W."/>
            <person name="Du L."/>
            <person name="Sun Y."/>
            <person name="Zhan W."/>
            <person name="Jiang J.F."/>
            <person name="Wang Q."/>
            <person name="Zhang B."/>
            <person name="Ji P."/>
            <person name="Bell-Sakyi L."/>
            <person name="Cui X.M."/>
            <person name="Yuan T.T."/>
            <person name="Jiang B.G."/>
            <person name="Yang W.F."/>
            <person name="Lam T.T."/>
            <person name="Chang Q.C."/>
            <person name="Ding S.J."/>
            <person name="Wang X.J."/>
            <person name="Zhu J.G."/>
            <person name="Ruan X.D."/>
            <person name="Zhao L."/>
            <person name="Wei J.T."/>
            <person name="Ye R.Z."/>
            <person name="Que T.C."/>
            <person name="Du C.H."/>
            <person name="Zhou Y.H."/>
            <person name="Cheng J.X."/>
            <person name="Dai P.F."/>
            <person name="Guo W.B."/>
            <person name="Han X.H."/>
            <person name="Huang E.J."/>
            <person name="Li L.F."/>
            <person name="Wei W."/>
            <person name="Gao Y.C."/>
            <person name="Liu J.Z."/>
            <person name="Shao H.Z."/>
            <person name="Wang X."/>
            <person name="Wang C.C."/>
            <person name="Yang T.C."/>
            <person name="Huo Q.B."/>
            <person name="Li W."/>
            <person name="Chen H.Y."/>
            <person name="Chen S.E."/>
            <person name="Zhou L.G."/>
            <person name="Ni X.B."/>
            <person name="Tian J.H."/>
            <person name="Sheng Y."/>
            <person name="Liu T."/>
            <person name="Pan Y.S."/>
            <person name="Xia L.Y."/>
            <person name="Li J."/>
            <person name="Zhao F."/>
            <person name="Cao W.C."/>
        </authorList>
    </citation>
    <scope>NUCLEOTIDE SEQUENCE [LARGE SCALE GENOMIC DNA]</scope>
    <source>
        <strain evidence="1">Iper-2018</strain>
    </source>
</reference>
<name>A0AC60Q5R6_IXOPE</name>
<accession>A0AC60Q5R6</accession>
<dbReference type="Proteomes" id="UP000805193">
    <property type="component" value="Unassembled WGS sequence"/>
</dbReference>
<proteinExistence type="predicted"/>
<comment type="caution">
    <text evidence="1">The sequence shown here is derived from an EMBL/GenBank/DDBJ whole genome shotgun (WGS) entry which is preliminary data.</text>
</comment>
<keyword evidence="2" id="KW-1185">Reference proteome</keyword>
<evidence type="ECO:0000313" key="1">
    <source>
        <dbReference type="EMBL" id="KAG0429179.1"/>
    </source>
</evidence>
<evidence type="ECO:0000313" key="2">
    <source>
        <dbReference type="Proteomes" id="UP000805193"/>
    </source>
</evidence>
<dbReference type="EMBL" id="JABSTQ010009433">
    <property type="protein sequence ID" value="KAG0429179.1"/>
    <property type="molecule type" value="Genomic_DNA"/>
</dbReference>
<organism evidence="1 2">
    <name type="scientific">Ixodes persulcatus</name>
    <name type="common">Taiga tick</name>
    <dbReference type="NCBI Taxonomy" id="34615"/>
    <lineage>
        <taxon>Eukaryota</taxon>
        <taxon>Metazoa</taxon>
        <taxon>Ecdysozoa</taxon>
        <taxon>Arthropoda</taxon>
        <taxon>Chelicerata</taxon>
        <taxon>Arachnida</taxon>
        <taxon>Acari</taxon>
        <taxon>Parasitiformes</taxon>
        <taxon>Ixodida</taxon>
        <taxon>Ixodoidea</taxon>
        <taxon>Ixodidae</taxon>
        <taxon>Ixodinae</taxon>
        <taxon>Ixodes</taxon>
    </lineage>
</organism>